<reference evidence="3 4" key="1">
    <citation type="submission" date="2023-06" db="EMBL/GenBank/DDBJ databases">
        <title>Pelomonas sp. APW6 16S ribosomal RNA gene genome sequencing and assembly.</title>
        <authorList>
            <person name="Woo H."/>
        </authorList>
    </citation>
    <scope>NUCLEOTIDE SEQUENCE [LARGE SCALE GENOMIC DNA]</scope>
    <source>
        <strain evidence="3 4">APW6</strain>
    </source>
</reference>
<organism evidence="3 4">
    <name type="scientific">Roseateles subflavus</name>
    <dbReference type="NCBI Taxonomy" id="3053353"/>
    <lineage>
        <taxon>Bacteria</taxon>
        <taxon>Pseudomonadati</taxon>
        <taxon>Pseudomonadota</taxon>
        <taxon>Betaproteobacteria</taxon>
        <taxon>Burkholderiales</taxon>
        <taxon>Sphaerotilaceae</taxon>
        <taxon>Roseateles</taxon>
    </lineage>
</organism>
<dbReference type="EMBL" id="JASVDS010000004">
    <property type="protein sequence ID" value="MDL5033391.1"/>
    <property type="molecule type" value="Genomic_DNA"/>
</dbReference>
<feature type="domain" description="Thioesterase" evidence="2">
    <location>
        <begin position="66"/>
        <end position="142"/>
    </location>
</feature>
<dbReference type="SUPFAM" id="SSF54637">
    <property type="entry name" value="Thioesterase/thiol ester dehydrase-isomerase"/>
    <property type="match status" value="1"/>
</dbReference>
<dbReference type="EC" id="3.1.2.-" evidence="3"/>
<proteinExistence type="predicted"/>
<dbReference type="CDD" id="cd03443">
    <property type="entry name" value="PaaI_thioesterase"/>
    <property type="match status" value="1"/>
</dbReference>
<dbReference type="InterPro" id="IPR006683">
    <property type="entry name" value="Thioestr_dom"/>
</dbReference>
<dbReference type="Pfam" id="PF03061">
    <property type="entry name" value="4HBT"/>
    <property type="match status" value="1"/>
</dbReference>
<dbReference type="Gene3D" id="3.10.129.10">
    <property type="entry name" value="Hotdog Thioesterase"/>
    <property type="match status" value="1"/>
</dbReference>
<dbReference type="InterPro" id="IPR029069">
    <property type="entry name" value="HotDog_dom_sf"/>
</dbReference>
<keyword evidence="1 3" id="KW-0378">Hydrolase</keyword>
<sequence>MQRQPGLARLDQLAGLDGLAQMQAMLAGELPPPPIALTLDFLLVEVARGQAVFQGKPQFRHYNPLGTVHGGWFATLLDSALGCAVHTTLEAGSGYTTLEFKVNLVRALTDKVPLVRAIGEVTHRGRQVSTAEARLVGHDGRLYAHASTTCLIFEQRQG</sequence>
<evidence type="ECO:0000256" key="1">
    <source>
        <dbReference type="ARBA" id="ARBA00022801"/>
    </source>
</evidence>
<keyword evidence="4" id="KW-1185">Reference proteome</keyword>
<protein>
    <submittedName>
        <fullName evidence="3">PaaI family thioesterase</fullName>
        <ecNumber evidence="3">3.1.2.-</ecNumber>
    </submittedName>
</protein>
<evidence type="ECO:0000313" key="4">
    <source>
        <dbReference type="Proteomes" id="UP001238603"/>
    </source>
</evidence>
<accession>A0ABT7LKK0</accession>
<comment type="caution">
    <text evidence="3">The sequence shown here is derived from an EMBL/GenBank/DDBJ whole genome shotgun (WGS) entry which is preliminary data.</text>
</comment>
<name>A0ABT7LKK0_9BURK</name>
<dbReference type="InterPro" id="IPR003736">
    <property type="entry name" value="PAAI_dom"/>
</dbReference>
<evidence type="ECO:0000259" key="2">
    <source>
        <dbReference type="Pfam" id="PF03061"/>
    </source>
</evidence>
<dbReference type="GO" id="GO:0016787">
    <property type="term" value="F:hydrolase activity"/>
    <property type="evidence" value="ECO:0007669"/>
    <property type="project" value="UniProtKB-KW"/>
</dbReference>
<dbReference type="NCBIfam" id="TIGR00369">
    <property type="entry name" value="unchar_dom_1"/>
    <property type="match status" value="1"/>
</dbReference>
<gene>
    <name evidence="3" type="ORF">QRD43_15865</name>
</gene>
<evidence type="ECO:0000313" key="3">
    <source>
        <dbReference type="EMBL" id="MDL5033391.1"/>
    </source>
</evidence>
<dbReference type="Proteomes" id="UP001238603">
    <property type="component" value="Unassembled WGS sequence"/>
</dbReference>